<sequence>MENKKCLFGVDVHWAINDPSTLHGFPFYLSAVRIHSIISYVSKAPSIAPPRLRTLPFSLFSLLSLAVSHGWAAPNH</sequence>
<evidence type="ECO:0000313" key="2">
    <source>
        <dbReference type="Proteomes" id="UP001322277"/>
    </source>
</evidence>
<evidence type="ECO:0000313" key="1">
    <source>
        <dbReference type="EMBL" id="WQF86297.1"/>
    </source>
</evidence>
<name>A0AAX4ITB9_9PEZI</name>
<dbReference type="EMBL" id="CP137311">
    <property type="protein sequence ID" value="WQF86297.1"/>
    <property type="molecule type" value="Genomic_DNA"/>
</dbReference>
<organism evidence="1 2">
    <name type="scientific">Colletotrichum destructivum</name>
    <dbReference type="NCBI Taxonomy" id="34406"/>
    <lineage>
        <taxon>Eukaryota</taxon>
        <taxon>Fungi</taxon>
        <taxon>Dikarya</taxon>
        <taxon>Ascomycota</taxon>
        <taxon>Pezizomycotina</taxon>
        <taxon>Sordariomycetes</taxon>
        <taxon>Hypocreomycetidae</taxon>
        <taxon>Glomerellales</taxon>
        <taxon>Glomerellaceae</taxon>
        <taxon>Colletotrichum</taxon>
        <taxon>Colletotrichum destructivum species complex</taxon>
    </lineage>
</organism>
<dbReference type="RefSeq" id="XP_062783518.1">
    <property type="nucleotide sequence ID" value="XM_062927467.1"/>
</dbReference>
<dbReference type="Proteomes" id="UP001322277">
    <property type="component" value="Chromosome 7"/>
</dbReference>
<dbReference type="KEGG" id="cdet:87947811"/>
<gene>
    <name evidence="1" type="ORF">CDEST_11311</name>
</gene>
<accession>A0AAX4ITB9</accession>
<dbReference type="GeneID" id="87947811"/>
<proteinExistence type="predicted"/>
<dbReference type="AlphaFoldDB" id="A0AAX4ITB9"/>
<keyword evidence="2" id="KW-1185">Reference proteome</keyword>
<reference evidence="2" key="1">
    <citation type="journal article" date="2023" name="bioRxiv">
        <title>Complete genome of the Medicago anthracnose fungus, Colletotrichum destructivum, reveals a mini-chromosome-like region within a core chromosome.</title>
        <authorList>
            <person name="Lapalu N."/>
            <person name="Simon A."/>
            <person name="Lu A."/>
            <person name="Plaumann P.-L."/>
            <person name="Amselem J."/>
            <person name="Pigne S."/>
            <person name="Auger A."/>
            <person name="Koch C."/>
            <person name="Dallery J.-F."/>
            <person name="O'Connell R.J."/>
        </authorList>
    </citation>
    <scope>NUCLEOTIDE SEQUENCE [LARGE SCALE GENOMIC DNA]</scope>
    <source>
        <strain evidence="2">CBS 520.97</strain>
    </source>
</reference>
<protein>
    <submittedName>
        <fullName evidence="1">Uncharacterized protein</fullName>
    </submittedName>
</protein>